<proteinExistence type="predicted"/>
<gene>
    <name evidence="1" type="ORF">RHGRI_033368</name>
</gene>
<dbReference type="AlphaFoldDB" id="A0AAV6I0Q5"/>
<evidence type="ECO:0000313" key="2">
    <source>
        <dbReference type="Proteomes" id="UP000823749"/>
    </source>
</evidence>
<reference evidence="1" key="1">
    <citation type="submission" date="2020-08" db="EMBL/GenBank/DDBJ databases">
        <title>Plant Genome Project.</title>
        <authorList>
            <person name="Zhang R.-G."/>
        </authorList>
    </citation>
    <scope>NUCLEOTIDE SEQUENCE</scope>
    <source>
        <strain evidence="1">WSP0</strain>
        <tissue evidence="1">Leaf</tissue>
    </source>
</reference>
<protein>
    <recommendedName>
        <fullName evidence="3">Reverse transcriptase</fullName>
    </recommendedName>
</protein>
<evidence type="ECO:0000313" key="1">
    <source>
        <dbReference type="EMBL" id="KAG5520769.1"/>
    </source>
</evidence>
<dbReference type="Proteomes" id="UP000823749">
    <property type="component" value="Chromosome 12"/>
</dbReference>
<accession>A0AAV6I0Q5</accession>
<keyword evidence="2" id="KW-1185">Reference proteome</keyword>
<comment type="caution">
    <text evidence="1">The sequence shown here is derived from an EMBL/GenBank/DDBJ whole genome shotgun (WGS) entry which is preliminary data.</text>
</comment>
<sequence>MYSKLVWENLLAKMGITRTSGPWRSELAWILGNVKGKTLASVMFKLALAGIVSHIWHERNVRGKLKMVRQFDAL</sequence>
<name>A0AAV6I0Q5_9ERIC</name>
<dbReference type="EMBL" id="JACTNZ010000012">
    <property type="protein sequence ID" value="KAG5520769.1"/>
    <property type="molecule type" value="Genomic_DNA"/>
</dbReference>
<organism evidence="1 2">
    <name type="scientific">Rhododendron griersonianum</name>
    <dbReference type="NCBI Taxonomy" id="479676"/>
    <lineage>
        <taxon>Eukaryota</taxon>
        <taxon>Viridiplantae</taxon>
        <taxon>Streptophyta</taxon>
        <taxon>Embryophyta</taxon>
        <taxon>Tracheophyta</taxon>
        <taxon>Spermatophyta</taxon>
        <taxon>Magnoliopsida</taxon>
        <taxon>eudicotyledons</taxon>
        <taxon>Gunneridae</taxon>
        <taxon>Pentapetalae</taxon>
        <taxon>asterids</taxon>
        <taxon>Ericales</taxon>
        <taxon>Ericaceae</taxon>
        <taxon>Ericoideae</taxon>
        <taxon>Rhodoreae</taxon>
        <taxon>Rhododendron</taxon>
    </lineage>
</organism>
<evidence type="ECO:0008006" key="3">
    <source>
        <dbReference type="Google" id="ProtNLM"/>
    </source>
</evidence>